<comment type="caution">
    <text evidence="2">The sequence shown here is derived from an EMBL/GenBank/DDBJ whole genome shotgun (WGS) entry which is preliminary data.</text>
</comment>
<keyword evidence="3" id="KW-1185">Reference proteome</keyword>
<reference evidence="3" key="1">
    <citation type="journal article" date="2019" name="Int. J. Syst. Evol. Microbiol.">
        <title>The Global Catalogue of Microorganisms (GCM) 10K type strain sequencing project: providing services to taxonomists for standard genome sequencing and annotation.</title>
        <authorList>
            <consortium name="The Broad Institute Genomics Platform"/>
            <consortium name="The Broad Institute Genome Sequencing Center for Infectious Disease"/>
            <person name="Wu L."/>
            <person name="Ma J."/>
        </authorList>
    </citation>
    <scope>NUCLEOTIDE SEQUENCE [LARGE SCALE GENOMIC DNA]</scope>
    <source>
        <strain evidence="3">GH52</strain>
    </source>
</reference>
<dbReference type="Proteomes" id="UP001597362">
    <property type="component" value="Unassembled WGS sequence"/>
</dbReference>
<dbReference type="EMBL" id="JBHUHO010000030">
    <property type="protein sequence ID" value="MFD2116320.1"/>
    <property type="molecule type" value="Genomic_DNA"/>
</dbReference>
<protein>
    <submittedName>
        <fullName evidence="2">S-layer homology domain-containing protein</fullName>
    </submittedName>
</protein>
<organism evidence="2 3">
    <name type="scientific">Paenibacillus yanchengensis</name>
    <dbReference type="NCBI Taxonomy" id="2035833"/>
    <lineage>
        <taxon>Bacteria</taxon>
        <taxon>Bacillati</taxon>
        <taxon>Bacillota</taxon>
        <taxon>Bacilli</taxon>
        <taxon>Bacillales</taxon>
        <taxon>Paenibacillaceae</taxon>
        <taxon>Paenibacillus</taxon>
    </lineage>
</organism>
<evidence type="ECO:0000313" key="3">
    <source>
        <dbReference type="Proteomes" id="UP001597362"/>
    </source>
</evidence>
<dbReference type="PROSITE" id="PS51272">
    <property type="entry name" value="SLH"/>
    <property type="match status" value="1"/>
</dbReference>
<evidence type="ECO:0000259" key="1">
    <source>
        <dbReference type="PROSITE" id="PS51272"/>
    </source>
</evidence>
<dbReference type="Pfam" id="PF00395">
    <property type="entry name" value="SLH"/>
    <property type="match status" value="1"/>
</dbReference>
<name>A0ABW4YKT8_9BACL</name>
<accession>A0ABW4YKT8</accession>
<gene>
    <name evidence="2" type="ORF">ACFSJH_11370</name>
</gene>
<dbReference type="InterPro" id="IPR001119">
    <property type="entry name" value="SLH_dom"/>
</dbReference>
<dbReference type="RefSeq" id="WP_377772368.1">
    <property type="nucleotide sequence ID" value="NZ_JBHUHO010000030.1"/>
</dbReference>
<feature type="domain" description="SLH" evidence="1">
    <location>
        <begin position="1"/>
        <end position="61"/>
    </location>
</feature>
<evidence type="ECO:0000313" key="2">
    <source>
        <dbReference type="EMBL" id="MFD2116320.1"/>
    </source>
</evidence>
<sequence>MIAWQRTYPKIIGRLLASKKPWIAKLSMGYDDGTFKPNNIVTRAELAVILDRAGMINKGNF</sequence>
<proteinExistence type="predicted"/>